<evidence type="ECO:0000256" key="2">
    <source>
        <dbReference type="ARBA" id="ARBA00009199"/>
    </source>
</evidence>
<dbReference type="PANTHER" id="PTHR46072:SF11">
    <property type="entry name" value="AMIDASE-RELATED"/>
    <property type="match status" value="1"/>
</dbReference>
<dbReference type="Pfam" id="PF01425">
    <property type="entry name" value="Amidase"/>
    <property type="match status" value="1"/>
</dbReference>
<evidence type="ECO:0000259" key="6">
    <source>
        <dbReference type="Pfam" id="PF01425"/>
    </source>
</evidence>
<dbReference type="PANTHER" id="PTHR46072">
    <property type="entry name" value="AMIDASE-RELATED-RELATED"/>
    <property type="match status" value="1"/>
</dbReference>
<evidence type="ECO:0000313" key="7">
    <source>
        <dbReference type="EMBL" id="OKL63420.1"/>
    </source>
</evidence>
<name>A0A1Q5QBX4_TALAT</name>
<feature type="domain" description="Amidase" evidence="6">
    <location>
        <begin position="84"/>
        <end position="519"/>
    </location>
</feature>
<protein>
    <recommendedName>
        <fullName evidence="3">amidase</fullName>
        <ecNumber evidence="3">3.5.1.4</ecNumber>
    </recommendedName>
</protein>
<feature type="binding site" evidence="5">
    <location>
        <begin position="224"/>
        <end position="227"/>
    </location>
    <ligand>
        <name>substrate</name>
    </ligand>
</feature>
<comment type="caution">
    <text evidence="7">The sequence shown here is derived from an EMBL/GenBank/DDBJ whole genome shotgun (WGS) entry which is preliminary data.</text>
</comment>
<evidence type="ECO:0000256" key="3">
    <source>
        <dbReference type="ARBA" id="ARBA00012922"/>
    </source>
</evidence>
<dbReference type="GO" id="GO:0004040">
    <property type="term" value="F:amidase activity"/>
    <property type="evidence" value="ECO:0007669"/>
    <property type="project" value="UniProtKB-EC"/>
</dbReference>
<proteinExistence type="inferred from homology"/>
<dbReference type="SUPFAM" id="SSF75304">
    <property type="entry name" value="Amidase signature (AS) enzymes"/>
    <property type="match status" value="1"/>
</dbReference>
<evidence type="ECO:0000256" key="1">
    <source>
        <dbReference type="ARBA" id="ARBA00001311"/>
    </source>
</evidence>
<dbReference type="STRING" id="1441469.A0A1Q5QBX4"/>
<feature type="binding site" evidence="5">
    <location>
        <position position="203"/>
    </location>
    <ligand>
        <name>substrate</name>
    </ligand>
</feature>
<evidence type="ECO:0000256" key="5">
    <source>
        <dbReference type="PIRSR" id="PIRSR001221-2"/>
    </source>
</evidence>
<evidence type="ECO:0000256" key="4">
    <source>
        <dbReference type="ARBA" id="ARBA00022801"/>
    </source>
</evidence>
<dbReference type="AlphaFoldDB" id="A0A1Q5QBX4"/>
<dbReference type="InterPro" id="IPR023631">
    <property type="entry name" value="Amidase_dom"/>
</dbReference>
<feature type="binding site" evidence="5">
    <location>
        <position position="177"/>
    </location>
    <ligand>
        <name>substrate</name>
    </ligand>
</feature>
<dbReference type="PIRSF" id="PIRSF001221">
    <property type="entry name" value="Amidase_fungi"/>
    <property type="match status" value="1"/>
</dbReference>
<dbReference type="InterPro" id="IPR036928">
    <property type="entry name" value="AS_sf"/>
</dbReference>
<organism evidence="7 8">
    <name type="scientific">Talaromyces atroroseus</name>
    <dbReference type="NCBI Taxonomy" id="1441469"/>
    <lineage>
        <taxon>Eukaryota</taxon>
        <taxon>Fungi</taxon>
        <taxon>Dikarya</taxon>
        <taxon>Ascomycota</taxon>
        <taxon>Pezizomycotina</taxon>
        <taxon>Eurotiomycetes</taxon>
        <taxon>Eurotiomycetidae</taxon>
        <taxon>Eurotiales</taxon>
        <taxon>Trichocomaceae</taxon>
        <taxon>Talaromyces</taxon>
        <taxon>Talaromyces sect. Trachyspermi</taxon>
    </lineage>
</organism>
<dbReference type="InterPro" id="IPR020556">
    <property type="entry name" value="Amidase_CS"/>
</dbReference>
<dbReference type="GeneID" id="31000942"/>
<dbReference type="Gene3D" id="3.90.1300.10">
    <property type="entry name" value="Amidase signature (AS) domain"/>
    <property type="match status" value="1"/>
</dbReference>
<dbReference type="OrthoDB" id="6428749at2759"/>
<dbReference type="EC" id="3.5.1.4" evidence="3"/>
<keyword evidence="8" id="KW-1185">Reference proteome</keyword>
<comment type="catalytic activity">
    <reaction evidence="1">
        <text>a monocarboxylic acid amide + H2O = a monocarboxylate + NH4(+)</text>
        <dbReference type="Rhea" id="RHEA:12020"/>
        <dbReference type="ChEBI" id="CHEBI:15377"/>
        <dbReference type="ChEBI" id="CHEBI:28938"/>
        <dbReference type="ChEBI" id="CHEBI:35757"/>
        <dbReference type="ChEBI" id="CHEBI:83628"/>
        <dbReference type="EC" id="3.5.1.4"/>
    </reaction>
</comment>
<dbReference type="Proteomes" id="UP000214365">
    <property type="component" value="Unassembled WGS sequence"/>
</dbReference>
<evidence type="ECO:0000313" key="8">
    <source>
        <dbReference type="Proteomes" id="UP000214365"/>
    </source>
</evidence>
<accession>A0A1Q5QBX4</accession>
<dbReference type="PROSITE" id="PS00571">
    <property type="entry name" value="AMIDASES"/>
    <property type="match status" value="1"/>
</dbReference>
<sequence>MGSVQTSGLWQKIAAAKKAEQASRIPSEWKLSANTLKDAETTVDLRPIAASCGILSAQELKITEEYDATGLAAEVAKGTYTAVEVTTAYCKRAAIAQQLLSCLTEIRFLEAIEDAKKLDEEFKKTGKPECFNFKGFDSSNAYITRCFDPITFDSYLIKILKAEGAVFIAKTNIPQSMLAAEAHNHVFGQTKNPVVSHLNCGGSSGGEGAVLAYKGSALGIGTDVAGSIRCPCAANGVYGLKPSNGIFPMISYAPSNWPGMNTGIPAVCGPMGSSARDLTLFYRLVRDAKPWLYDPALVPEKSECDISDRRPVVGVFTESGGCTPHPPVVRAIKEAAAKLKEAGFEVREFIPPNFKEIRDLSHELLSLDGLSYAKGEMEKAGEPPVVSVLNSGFWDKERKTFEEAWAYNARKIALQKKMLDAWQAAKVDVVLGPAGPHTAVTPNEWTNFMYTVAWNVVDYPAVIVPFTTVDPEKDPKETSFSPKSELDAQNEAMYDPHRMAGAPVAIQLVGPRLGDEQLLKDVEALDNVFKA</sequence>
<dbReference type="RefSeq" id="XP_020123541.1">
    <property type="nucleotide sequence ID" value="XM_020261413.1"/>
</dbReference>
<dbReference type="EMBL" id="LFMY01000002">
    <property type="protein sequence ID" value="OKL63420.1"/>
    <property type="molecule type" value="Genomic_DNA"/>
</dbReference>
<reference evidence="7 8" key="1">
    <citation type="submission" date="2015-06" db="EMBL/GenBank/DDBJ databases">
        <title>Talaromyces atroroseus IBT 11181 draft genome.</title>
        <authorList>
            <person name="Rasmussen K.B."/>
            <person name="Rasmussen S."/>
            <person name="Petersen B."/>
            <person name="Sicheritz-Ponten T."/>
            <person name="Mortensen U.H."/>
            <person name="Thrane U."/>
        </authorList>
    </citation>
    <scope>NUCLEOTIDE SEQUENCE [LARGE SCALE GENOMIC DNA]</scope>
    <source>
        <strain evidence="7 8">IBT 11181</strain>
    </source>
</reference>
<keyword evidence="4" id="KW-0378">Hydrolase</keyword>
<gene>
    <name evidence="7" type="ORF">UA08_01187</name>
</gene>
<comment type="similarity">
    <text evidence="2">Belongs to the amidase family.</text>
</comment>